<reference evidence="5 6" key="1">
    <citation type="submission" date="2018-06" db="EMBL/GenBank/DDBJ databases">
        <title>Pedobacter endophyticus sp. nov., an endophytic bacterium isolated from a leaf of Triticum aestivum.</title>
        <authorList>
            <person name="Zhang L."/>
        </authorList>
    </citation>
    <scope>NUCLEOTIDE SEQUENCE [LARGE SCALE GENOMIC DNA]</scope>
    <source>
        <strain evidence="5 6">CM134L-2</strain>
    </source>
</reference>
<dbReference type="GO" id="GO:0003700">
    <property type="term" value="F:DNA-binding transcription factor activity"/>
    <property type="evidence" value="ECO:0007669"/>
    <property type="project" value="InterPro"/>
</dbReference>
<evidence type="ECO:0000313" key="5">
    <source>
        <dbReference type="EMBL" id="RWU05019.1"/>
    </source>
</evidence>
<dbReference type="Pfam" id="PF12833">
    <property type="entry name" value="HTH_18"/>
    <property type="match status" value="1"/>
</dbReference>
<dbReference type="RefSeq" id="WP_113648767.1">
    <property type="nucleotide sequence ID" value="NZ_QMHN01000006.1"/>
</dbReference>
<accession>A0A3S3PFS1</accession>
<dbReference type="PANTHER" id="PTHR46796:SF13">
    <property type="entry name" value="HTH-TYPE TRANSCRIPTIONAL ACTIVATOR RHAS"/>
    <property type="match status" value="1"/>
</dbReference>
<dbReference type="PROSITE" id="PS01124">
    <property type="entry name" value="HTH_ARAC_FAMILY_2"/>
    <property type="match status" value="1"/>
</dbReference>
<dbReference type="InterPro" id="IPR050204">
    <property type="entry name" value="AraC_XylS_family_regulators"/>
</dbReference>
<dbReference type="Proteomes" id="UP000284120">
    <property type="component" value="Unassembled WGS sequence"/>
</dbReference>
<evidence type="ECO:0000256" key="2">
    <source>
        <dbReference type="ARBA" id="ARBA00023125"/>
    </source>
</evidence>
<dbReference type="SMART" id="SM00342">
    <property type="entry name" value="HTH_ARAC"/>
    <property type="match status" value="1"/>
</dbReference>
<dbReference type="OrthoDB" id="662446at2"/>
<keyword evidence="3" id="KW-0804">Transcription</keyword>
<evidence type="ECO:0000256" key="1">
    <source>
        <dbReference type="ARBA" id="ARBA00023015"/>
    </source>
</evidence>
<feature type="domain" description="HTH araC/xylS-type" evidence="4">
    <location>
        <begin position="185"/>
        <end position="262"/>
    </location>
</feature>
<dbReference type="PANTHER" id="PTHR46796">
    <property type="entry name" value="HTH-TYPE TRANSCRIPTIONAL ACTIVATOR RHAS-RELATED"/>
    <property type="match status" value="1"/>
</dbReference>
<organism evidence="5 6">
    <name type="scientific">Pedobacter chitinilyticus</name>
    <dbReference type="NCBI Taxonomy" id="2233776"/>
    <lineage>
        <taxon>Bacteria</taxon>
        <taxon>Pseudomonadati</taxon>
        <taxon>Bacteroidota</taxon>
        <taxon>Sphingobacteriia</taxon>
        <taxon>Sphingobacteriales</taxon>
        <taxon>Sphingobacteriaceae</taxon>
        <taxon>Pedobacter</taxon>
    </lineage>
</organism>
<dbReference type="Gene3D" id="1.10.10.60">
    <property type="entry name" value="Homeodomain-like"/>
    <property type="match status" value="1"/>
</dbReference>
<comment type="caution">
    <text evidence="5">The sequence shown here is derived from an EMBL/GenBank/DDBJ whole genome shotgun (WGS) entry which is preliminary data.</text>
</comment>
<evidence type="ECO:0000256" key="3">
    <source>
        <dbReference type="ARBA" id="ARBA00023163"/>
    </source>
</evidence>
<keyword evidence="1" id="KW-0805">Transcription regulation</keyword>
<sequence length="277" mass="32295">MRIFETIKPGDQLLQKHVSYYYLDRADEQDYCNEYICYPHYNNTISLYQSHTASLQNHHSIVNFDKDAPPLQIFTPLRENTLKVTQKGPVYKIGIVFEPLGIHQFLQEEIAINERACSPTFHFFEDAFVCLLFQSGQLKEIADLLDKQLLKLFAPKENPYLSKAIQMLNAVDHEVSIDELAEVKLGISRKHLNRLFKQYIGVSAQKYRSIVRFRQLMNHKLHQNERQNLTMLSHQVHYTDQSHFIKACKQLTGLTPSQLFKTGEVVGSEDTFWNFAK</sequence>
<evidence type="ECO:0000259" key="4">
    <source>
        <dbReference type="PROSITE" id="PS01124"/>
    </source>
</evidence>
<dbReference type="AlphaFoldDB" id="A0A3S3PFS1"/>
<evidence type="ECO:0000313" key="6">
    <source>
        <dbReference type="Proteomes" id="UP000284120"/>
    </source>
</evidence>
<keyword evidence="2" id="KW-0238">DNA-binding</keyword>
<dbReference type="InterPro" id="IPR018060">
    <property type="entry name" value="HTH_AraC"/>
</dbReference>
<keyword evidence="6" id="KW-1185">Reference proteome</keyword>
<dbReference type="EMBL" id="SAYW01000006">
    <property type="protein sequence ID" value="RWU05019.1"/>
    <property type="molecule type" value="Genomic_DNA"/>
</dbReference>
<gene>
    <name evidence="5" type="ORF">DPV69_17810</name>
</gene>
<dbReference type="GO" id="GO:0043565">
    <property type="term" value="F:sequence-specific DNA binding"/>
    <property type="evidence" value="ECO:0007669"/>
    <property type="project" value="InterPro"/>
</dbReference>
<protein>
    <submittedName>
        <fullName evidence="5">AraC family transcriptional regulator</fullName>
    </submittedName>
</protein>
<name>A0A3S3PFS1_9SPHI</name>
<proteinExistence type="predicted"/>